<reference evidence="12" key="1">
    <citation type="journal article" date="2013" name="New Phytol.">
        <title>Comparative genomic and transcriptomic analyses reveal the hemibiotrophic stage shift of Colletotrichum fungi.</title>
        <authorList>
            <person name="Gan P."/>
            <person name="Ikeda K."/>
            <person name="Irieda H."/>
            <person name="Narusaka M."/>
            <person name="O'Connell R.J."/>
            <person name="Narusaka Y."/>
            <person name="Takano Y."/>
            <person name="Kubo Y."/>
            <person name="Shirasu K."/>
        </authorList>
    </citation>
    <scope>NUCLEOTIDE SEQUENCE [LARGE SCALE GENOMIC DNA]</scope>
    <source>
        <strain evidence="12">104-T / ATCC 96160 / CBS 514.97 / LARS 414 / MAFF 240422</strain>
    </source>
</reference>
<keyword evidence="9 10" id="KW-0472">Membrane</keyword>
<evidence type="ECO:0000256" key="10">
    <source>
        <dbReference type="PROSITE-ProRule" id="PRU00282"/>
    </source>
</evidence>
<dbReference type="GO" id="GO:1990575">
    <property type="term" value="P:mitochondrial L-ornithine transmembrane transport"/>
    <property type="evidence" value="ECO:0007669"/>
    <property type="project" value="TreeGrafter"/>
</dbReference>
<dbReference type="InterPro" id="IPR050567">
    <property type="entry name" value="Mitochondrial_Carrier"/>
</dbReference>
<keyword evidence="6" id="KW-0999">Mitochondrion inner membrane</keyword>
<evidence type="ECO:0000313" key="12">
    <source>
        <dbReference type="Proteomes" id="UP000014480"/>
    </source>
</evidence>
<comment type="caution">
    <text evidence="11">The sequence shown here is derived from an EMBL/GenBank/DDBJ whole genome shotgun (WGS) entry which is preliminary data.</text>
</comment>
<comment type="similarity">
    <text evidence="2">Belongs to the mitochondrial carrier (TC 2.A.29) family.</text>
</comment>
<dbReference type="InterPro" id="IPR018108">
    <property type="entry name" value="MCP_transmembrane"/>
</dbReference>
<dbReference type="Proteomes" id="UP000014480">
    <property type="component" value="Unassembled WGS sequence"/>
</dbReference>
<dbReference type="EMBL" id="AMCV02000001">
    <property type="protein sequence ID" value="TDZ26748.1"/>
    <property type="molecule type" value="Genomic_DNA"/>
</dbReference>
<dbReference type="InterPro" id="IPR023395">
    <property type="entry name" value="MCP_dom_sf"/>
</dbReference>
<dbReference type="SUPFAM" id="SSF103506">
    <property type="entry name" value="Mitochondrial carrier"/>
    <property type="match status" value="1"/>
</dbReference>
<keyword evidence="4 10" id="KW-0812">Transmembrane</keyword>
<keyword evidence="5" id="KW-0677">Repeat</keyword>
<reference evidence="12" key="2">
    <citation type="journal article" date="2019" name="Mol. Plant Microbe Interact.">
        <title>Genome sequence resources for four phytopathogenic fungi from the Colletotrichum orbiculare species complex.</title>
        <authorList>
            <person name="Gan P."/>
            <person name="Tsushima A."/>
            <person name="Narusaka M."/>
            <person name="Narusaka Y."/>
            <person name="Takano Y."/>
            <person name="Kubo Y."/>
            <person name="Shirasu K."/>
        </authorList>
    </citation>
    <scope>GENOME REANNOTATION</scope>
    <source>
        <strain evidence="12">104-T / ATCC 96160 / CBS 514.97 / LARS 414 / MAFF 240422</strain>
    </source>
</reference>
<dbReference type="OrthoDB" id="193856at2759"/>
<dbReference type="Pfam" id="PF00153">
    <property type="entry name" value="Mito_carr"/>
    <property type="match status" value="3"/>
</dbReference>
<dbReference type="AlphaFoldDB" id="N4VHP4"/>
<dbReference type="PANTHER" id="PTHR45624:SF57">
    <property type="entry name" value="MITOCHONDRIAL SUBSTRATE CARRIER FAMILY PROTEIN L"/>
    <property type="match status" value="1"/>
</dbReference>
<evidence type="ECO:0000256" key="2">
    <source>
        <dbReference type="ARBA" id="ARBA00006375"/>
    </source>
</evidence>
<keyword evidence="3" id="KW-0813">Transport</keyword>
<feature type="repeat" description="Solcar" evidence="10">
    <location>
        <begin position="427"/>
        <end position="516"/>
    </location>
</feature>
<name>N4VHP4_COLOR</name>
<feature type="repeat" description="Solcar" evidence="10">
    <location>
        <begin position="328"/>
        <end position="413"/>
    </location>
</feature>
<keyword evidence="7" id="KW-1133">Transmembrane helix</keyword>
<keyword evidence="12" id="KW-1185">Reference proteome</keyword>
<comment type="subcellular location">
    <subcellularLocation>
        <location evidence="1">Mitochondrion inner membrane</location>
        <topology evidence="1">Multi-pass membrane protein</topology>
    </subcellularLocation>
</comment>
<feature type="repeat" description="Solcar" evidence="10">
    <location>
        <begin position="524"/>
        <end position="617"/>
    </location>
</feature>
<dbReference type="PANTHER" id="PTHR45624">
    <property type="entry name" value="MITOCHONDRIAL BASIC AMINO ACIDS TRANSPORTER-RELATED"/>
    <property type="match status" value="1"/>
</dbReference>
<accession>N4VHP4</accession>
<gene>
    <name evidence="11" type="primary">mcfL</name>
    <name evidence="11" type="ORF">Cob_v000230</name>
</gene>
<dbReference type="InterPro" id="IPR002067">
    <property type="entry name" value="MCP"/>
</dbReference>
<keyword evidence="8" id="KW-0496">Mitochondrion</keyword>
<protein>
    <submittedName>
        <fullName evidence="11">Mitochondrial substrate carrier family protein L</fullName>
    </submittedName>
</protein>
<evidence type="ECO:0000256" key="5">
    <source>
        <dbReference type="ARBA" id="ARBA00022737"/>
    </source>
</evidence>
<evidence type="ECO:0000256" key="7">
    <source>
        <dbReference type="ARBA" id="ARBA00022989"/>
    </source>
</evidence>
<sequence>MGKRQAATKKLQVPKLVDQPSDQQEQSPFFRLPQDVRKRIYHLACPRINSPQLVFVEVDGKPSFHEIGTVPAAGHRLCRVVRNTIVEDDDYIHPSIDSLQLVYADVEGTLSLRETFDGVAAEDRHCRTVRNIVFEDDGSEIRARRMASTSGKLSVREKGGNPHPGSLPELGFPLSLLLACRRMYEDVAQLCDQSLAFQDFFSLELFLNKVSDGVLKEGLLDRLKNICLDIKFNTDGVFKPSAKKKIVASWAAACKRLTGLKRLQVFNLRLEVPVSSNGHVPGNIQIPVLQELNSVAATCPQVEVLMVPFMSFSDKMAAEVREEPKAVVKNYKGFVAGIFSGIAKLTVGHPFDTIKVRLQTTDASRFSGPLQCVGQTLRNEGVAGLYKGATPPLVGWMFMDSVMLGSLTVYRRLVAERLFKLPGPEQLPSYGHGFAGILAGCTVSFIAAPVEHVKARLQIQYAANKAERLYSGPVDCLRKIHANHGLRGVYHGLSATLLFRGFFFCWWGSYDVFSKLLKQRTELSAPAVNFWAGGLSAQVFWLTSYPSDVVKQRIMTDPLGGGLNDGTPRFRRWKDAATAVYRESGWKGYWRGFLPCFLRAFPANAMALVAFEGVMRALP</sequence>
<evidence type="ECO:0000256" key="8">
    <source>
        <dbReference type="ARBA" id="ARBA00023128"/>
    </source>
</evidence>
<evidence type="ECO:0000256" key="4">
    <source>
        <dbReference type="ARBA" id="ARBA00022692"/>
    </source>
</evidence>
<dbReference type="eggNOG" id="KOG0762">
    <property type="taxonomic scope" value="Eukaryota"/>
</dbReference>
<dbReference type="Gene3D" id="1.50.40.10">
    <property type="entry name" value="Mitochondrial carrier domain"/>
    <property type="match status" value="1"/>
</dbReference>
<dbReference type="GO" id="GO:0000064">
    <property type="term" value="F:L-ornithine transmembrane transporter activity"/>
    <property type="evidence" value="ECO:0007669"/>
    <property type="project" value="TreeGrafter"/>
</dbReference>
<organism evidence="11 12">
    <name type="scientific">Colletotrichum orbiculare (strain 104-T / ATCC 96160 / CBS 514.97 / LARS 414 / MAFF 240422)</name>
    <name type="common">Cucumber anthracnose fungus</name>
    <name type="synonym">Colletotrichum lagenarium</name>
    <dbReference type="NCBI Taxonomy" id="1213857"/>
    <lineage>
        <taxon>Eukaryota</taxon>
        <taxon>Fungi</taxon>
        <taxon>Dikarya</taxon>
        <taxon>Ascomycota</taxon>
        <taxon>Pezizomycotina</taxon>
        <taxon>Sordariomycetes</taxon>
        <taxon>Hypocreomycetidae</taxon>
        <taxon>Glomerellales</taxon>
        <taxon>Glomerellaceae</taxon>
        <taxon>Colletotrichum</taxon>
        <taxon>Colletotrichum orbiculare species complex</taxon>
    </lineage>
</organism>
<evidence type="ECO:0000256" key="1">
    <source>
        <dbReference type="ARBA" id="ARBA00004448"/>
    </source>
</evidence>
<dbReference type="HOGENOM" id="CLU_441451_0_0_1"/>
<dbReference type="GO" id="GO:0005743">
    <property type="term" value="C:mitochondrial inner membrane"/>
    <property type="evidence" value="ECO:0007669"/>
    <property type="project" value="UniProtKB-SubCell"/>
</dbReference>
<proteinExistence type="inferred from homology"/>
<evidence type="ECO:0000256" key="9">
    <source>
        <dbReference type="ARBA" id="ARBA00023136"/>
    </source>
</evidence>
<dbReference type="PRINTS" id="PR00926">
    <property type="entry name" value="MITOCARRIER"/>
</dbReference>
<dbReference type="PROSITE" id="PS50920">
    <property type="entry name" value="SOLCAR"/>
    <property type="match status" value="3"/>
</dbReference>
<evidence type="ECO:0000256" key="6">
    <source>
        <dbReference type="ARBA" id="ARBA00022792"/>
    </source>
</evidence>
<evidence type="ECO:0000256" key="3">
    <source>
        <dbReference type="ARBA" id="ARBA00022448"/>
    </source>
</evidence>
<evidence type="ECO:0000313" key="11">
    <source>
        <dbReference type="EMBL" id="TDZ26748.1"/>
    </source>
</evidence>